<feature type="repeat" description="TPR" evidence="3">
    <location>
        <begin position="525"/>
        <end position="558"/>
    </location>
</feature>
<evidence type="ECO:0000256" key="1">
    <source>
        <dbReference type="ARBA" id="ARBA00022737"/>
    </source>
</evidence>
<keyword evidence="2 3" id="KW-0802">TPR repeat</keyword>
<dbReference type="RefSeq" id="WP_152088432.1">
    <property type="nucleotide sequence ID" value="NZ_BIMW01000060.1"/>
</dbReference>
<dbReference type="PROSITE" id="PS50005">
    <property type="entry name" value="TPR"/>
    <property type="match status" value="4"/>
</dbReference>
<proteinExistence type="predicted"/>
<dbReference type="SUPFAM" id="SSF56112">
    <property type="entry name" value="Protein kinase-like (PK-like)"/>
    <property type="match status" value="1"/>
</dbReference>
<dbReference type="InterPro" id="IPR000719">
    <property type="entry name" value="Prot_kinase_dom"/>
</dbReference>
<evidence type="ECO:0000313" key="6">
    <source>
        <dbReference type="Proteomes" id="UP000326169"/>
    </source>
</evidence>
<dbReference type="PROSITE" id="PS50293">
    <property type="entry name" value="TPR_REGION"/>
    <property type="match status" value="4"/>
</dbReference>
<keyword evidence="6" id="KW-1185">Reference proteome</keyword>
<dbReference type="Pfam" id="PF00069">
    <property type="entry name" value="Pkinase"/>
    <property type="match status" value="1"/>
</dbReference>
<dbReference type="Proteomes" id="UP000326169">
    <property type="component" value="Unassembled WGS sequence"/>
</dbReference>
<accession>A0A5M3T5C0</accession>
<dbReference type="PANTHER" id="PTHR44858:SF1">
    <property type="entry name" value="UDP-N-ACETYLGLUCOSAMINE--PEPTIDE N-ACETYLGLUCOSAMINYLTRANSFERASE SPINDLY-RELATED"/>
    <property type="match status" value="1"/>
</dbReference>
<feature type="repeat" description="TPR" evidence="3">
    <location>
        <begin position="457"/>
        <end position="490"/>
    </location>
</feature>
<organism evidence="5 6">
    <name type="scientific">Limnospira platensis NIES-46</name>
    <dbReference type="NCBI Taxonomy" id="1236695"/>
    <lineage>
        <taxon>Bacteria</taxon>
        <taxon>Bacillati</taxon>
        <taxon>Cyanobacteriota</taxon>
        <taxon>Cyanophyceae</taxon>
        <taxon>Oscillatoriophycideae</taxon>
        <taxon>Oscillatoriales</taxon>
        <taxon>Sirenicapillariaceae</taxon>
        <taxon>Limnospira</taxon>
    </lineage>
</organism>
<dbReference type="Pfam" id="PF00515">
    <property type="entry name" value="TPR_1"/>
    <property type="match status" value="2"/>
</dbReference>
<evidence type="ECO:0000313" key="5">
    <source>
        <dbReference type="EMBL" id="GCE93090.1"/>
    </source>
</evidence>
<dbReference type="Gene3D" id="1.10.510.10">
    <property type="entry name" value="Transferase(Phosphotransferase) domain 1"/>
    <property type="match status" value="1"/>
</dbReference>
<evidence type="ECO:0000256" key="2">
    <source>
        <dbReference type="ARBA" id="ARBA00022803"/>
    </source>
</evidence>
<keyword evidence="1" id="KW-0677">Repeat</keyword>
<sequence>MNTIYCLNPGCLHPNPSHFQYCHRCGNRLILKERYIPRSILGQGSFCRTFLANDTDKPSQPFCVIKQFLPQAQGTDTIENASQLFAQEAERLEELGKHSQIPDLIAYFIVNNRQYLIQEFVNGDTLKEELDQNGTFSEPQIREILLEVLEILDFVHSKQVIHRDINPENMIISTVDNKLFIVDFGSAKVVKKPHINVDGTIIGSAEYCAPEQSLGKPLLVSDLYGLGVTCMHLLTGVSPFDLYDTINNRWIWRDYLNGKVVSEELGNIIDKLAHQMPKHRYQSAQEVINALNPSVLEIVTPKPPPVSTQLSVNNETISNIYDHPIPVNFAIASSEPTLPKINFSGESKLVPESSPQIAQKQKASTAISPWKSFWQNAGLVICLVGIAVVGVNTFRDNSTTEPTARSDTSSQYNRPLEIDINDATVYYSRGLTHRRQGNYEAAIADYNRAIEINPNYALAYNNRGFAHRRQGNYEAAIADYNRAIEINPNYALAYNGRGLTHRRQGNYEAAIADYNRAIEINPNYHNAYNNRGFAHRSQGNYEAAIADYNRAIEINPNYALAYKNRGDAYKVLGEKQKAGSDWQTAANLYRKQDNNAGYQGAMNSLRSLQ</sequence>
<dbReference type="CDD" id="cd14014">
    <property type="entry name" value="STKc_PknB_like"/>
    <property type="match status" value="1"/>
</dbReference>
<reference evidence="5 6" key="1">
    <citation type="journal article" date="2019" name="J Genomics">
        <title>The Draft Genome of a Hydrogen-producing Cyanobacterium, Arthrospira platensis NIES-46.</title>
        <authorList>
            <person name="Suzuki S."/>
            <person name="Yamaguchi H."/>
            <person name="Kawachi M."/>
        </authorList>
    </citation>
    <scope>NUCLEOTIDE SEQUENCE [LARGE SCALE GENOMIC DNA]</scope>
    <source>
        <strain evidence="5 6">NIES-46</strain>
    </source>
</reference>
<dbReference type="InterPro" id="IPR050498">
    <property type="entry name" value="Ycf3"/>
</dbReference>
<name>A0A5M3T5C0_LIMPL</name>
<gene>
    <name evidence="5" type="ORF">NIES46_11390</name>
</gene>
<feature type="domain" description="Protein kinase" evidence="4">
    <location>
        <begin position="35"/>
        <end position="295"/>
    </location>
</feature>
<evidence type="ECO:0000259" key="4">
    <source>
        <dbReference type="PROSITE" id="PS50011"/>
    </source>
</evidence>
<dbReference type="SMART" id="SM00028">
    <property type="entry name" value="TPR"/>
    <property type="match status" value="5"/>
</dbReference>
<feature type="repeat" description="TPR" evidence="3">
    <location>
        <begin position="423"/>
        <end position="456"/>
    </location>
</feature>
<dbReference type="SUPFAM" id="SSF48452">
    <property type="entry name" value="TPR-like"/>
    <property type="match status" value="1"/>
</dbReference>
<evidence type="ECO:0000256" key="3">
    <source>
        <dbReference type="PROSITE-ProRule" id="PRU00339"/>
    </source>
</evidence>
<dbReference type="Pfam" id="PF13414">
    <property type="entry name" value="TPR_11"/>
    <property type="match status" value="1"/>
</dbReference>
<feature type="repeat" description="TPR" evidence="3">
    <location>
        <begin position="491"/>
        <end position="524"/>
    </location>
</feature>
<dbReference type="GeneID" id="301682041"/>
<dbReference type="InterPro" id="IPR011990">
    <property type="entry name" value="TPR-like_helical_dom_sf"/>
</dbReference>
<comment type="caution">
    <text evidence="5">The sequence shown here is derived from an EMBL/GenBank/DDBJ whole genome shotgun (WGS) entry which is preliminary data.</text>
</comment>
<protein>
    <submittedName>
        <fullName evidence="5">TPR domain protein</fullName>
    </submittedName>
</protein>
<dbReference type="InterPro" id="IPR011009">
    <property type="entry name" value="Kinase-like_dom_sf"/>
</dbReference>
<dbReference type="EMBL" id="BIMW01000060">
    <property type="protein sequence ID" value="GCE93090.1"/>
    <property type="molecule type" value="Genomic_DNA"/>
</dbReference>
<dbReference type="PROSITE" id="PS50011">
    <property type="entry name" value="PROTEIN_KINASE_DOM"/>
    <property type="match status" value="1"/>
</dbReference>
<dbReference type="InterPro" id="IPR019734">
    <property type="entry name" value="TPR_rpt"/>
</dbReference>
<dbReference type="NCBIfam" id="NF045510">
    <property type="entry name" value="4Cys_prefix_kin"/>
    <property type="match status" value="1"/>
</dbReference>
<dbReference type="PANTHER" id="PTHR44858">
    <property type="entry name" value="TETRATRICOPEPTIDE REPEAT PROTEIN 6"/>
    <property type="match status" value="1"/>
</dbReference>
<dbReference type="Gene3D" id="1.25.40.10">
    <property type="entry name" value="Tetratricopeptide repeat domain"/>
    <property type="match status" value="2"/>
</dbReference>